<evidence type="ECO:0000313" key="3">
    <source>
        <dbReference type="Proteomes" id="UP000034150"/>
    </source>
</evidence>
<evidence type="ECO:0000256" key="1">
    <source>
        <dbReference type="SAM" id="MobiDB-lite"/>
    </source>
</evidence>
<name>A0A0M2K2A7_9MYCO</name>
<feature type="region of interest" description="Disordered" evidence="1">
    <location>
        <begin position="1"/>
        <end position="55"/>
    </location>
</feature>
<sequence>MPGRRQIVVKNRRAKLAAREYQRAHPGRSYEQARRESRQEYERTRSTNDLTAHADDVPRIVARPLSANYLTNPFGLSQDEDADDVEQR</sequence>
<protein>
    <submittedName>
        <fullName evidence="2">Uncharacterized protein</fullName>
    </submittedName>
</protein>
<proteinExistence type="predicted"/>
<dbReference type="EMBL" id="LAUZ02000052">
    <property type="protein sequence ID" value="KKF01283.1"/>
    <property type="molecule type" value="Genomic_DNA"/>
</dbReference>
<dbReference type="Proteomes" id="UP000034150">
    <property type="component" value="Unassembled WGS sequence"/>
</dbReference>
<organism evidence="2 3">
    <name type="scientific">Mycolicibacterium obuense</name>
    <dbReference type="NCBI Taxonomy" id="1807"/>
    <lineage>
        <taxon>Bacteria</taxon>
        <taxon>Bacillati</taxon>
        <taxon>Actinomycetota</taxon>
        <taxon>Actinomycetes</taxon>
        <taxon>Mycobacteriales</taxon>
        <taxon>Mycobacteriaceae</taxon>
        <taxon>Mycolicibacterium</taxon>
    </lineage>
</organism>
<comment type="caution">
    <text evidence="2">The sequence shown here is derived from an EMBL/GenBank/DDBJ whole genome shotgun (WGS) entry which is preliminary data.</text>
</comment>
<gene>
    <name evidence="2" type="ORF">WN67_14590</name>
</gene>
<evidence type="ECO:0000313" key="2">
    <source>
        <dbReference type="EMBL" id="KKF01283.1"/>
    </source>
</evidence>
<feature type="compositionally biased region" description="Basic and acidic residues" evidence="1">
    <location>
        <begin position="31"/>
        <end position="55"/>
    </location>
</feature>
<dbReference type="AlphaFoldDB" id="A0A0M2K2A7"/>
<accession>A0A0M2K2A7</accession>
<keyword evidence="3" id="KW-1185">Reference proteome</keyword>
<dbReference type="PATRIC" id="fig|1807.13.peg.4080"/>
<reference evidence="2 3" key="1">
    <citation type="journal article" date="2015" name="Genome Announc.">
        <title>Draft Genome Sequence of Mycobacterium obuense Strain UC1, Isolated from Patient Sputum.</title>
        <authorList>
            <person name="Greninger A.L."/>
            <person name="Cunningham G."/>
            <person name="Hsu E.D."/>
            <person name="Yu J.M."/>
            <person name="Chiu C.Y."/>
            <person name="Miller S."/>
        </authorList>
    </citation>
    <scope>NUCLEOTIDE SEQUENCE [LARGE SCALE GENOMIC DNA]</scope>
    <source>
        <strain evidence="2 3">UC1</strain>
    </source>
</reference>